<dbReference type="Pfam" id="PF11175">
    <property type="entry name" value="DUF2961"/>
    <property type="match status" value="1"/>
</dbReference>
<name>A0A1H1U8M0_9ACTN</name>
<evidence type="ECO:0008006" key="3">
    <source>
        <dbReference type="Google" id="ProtNLM"/>
    </source>
</evidence>
<keyword evidence="2" id="KW-1185">Reference proteome</keyword>
<protein>
    <recommendedName>
        <fullName evidence="3">DUF2961 domain-containing protein</fullName>
    </recommendedName>
</protein>
<dbReference type="EMBL" id="LT629772">
    <property type="protein sequence ID" value="SDS68616.1"/>
    <property type="molecule type" value="Genomic_DNA"/>
</dbReference>
<evidence type="ECO:0000313" key="2">
    <source>
        <dbReference type="Proteomes" id="UP000199103"/>
    </source>
</evidence>
<reference evidence="1 2" key="1">
    <citation type="submission" date="2016-10" db="EMBL/GenBank/DDBJ databases">
        <authorList>
            <person name="de Groot N.N."/>
        </authorList>
    </citation>
    <scope>NUCLEOTIDE SEQUENCE [LARGE SCALE GENOMIC DNA]</scope>
    <source>
        <strain evidence="1 2">DSM 21800</strain>
    </source>
</reference>
<proteinExistence type="predicted"/>
<gene>
    <name evidence="1" type="ORF">SAMN04489812_2678</name>
</gene>
<evidence type="ECO:0000313" key="1">
    <source>
        <dbReference type="EMBL" id="SDS68616.1"/>
    </source>
</evidence>
<dbReference type="AlphaFoldDB" id="A0A1H1U8M0"/>
<sequence length="311" mass="34979">MLTLEPLTRADVGTITGPGYVAKLWLTFPGWFWAHWEPERPVDQRVLKTLIVNVYLDGAEQPQISAPVGDLFGIGLCRMASFAANAFGMSSGGFYLNLPMPFRSSLRIEVRNVDPDFATDVFCNVLYQRVDELPDDVPSLHGFFHTGRQSGSEPLLLAELTGSGRYLGCTLSCQGERPNYLSYLEAPEHVFIDDNWTAPQIVGTGLEDYFLGGWYFREGPFIGPSHGVPVKDTLDSSVAMYRMHDLDAIRFDRRFRMTFESPWDADRLAPFAHSSVAFFFLDHPQAAPSIPLLDELLCWYRTVDSDHQSIP</sequence>
<dbReference type="Proteomes" id="UP000199103">
    <property type="component" value="Chromosome I"/>
</dbReference>
<dbReference type="STRING" id="630515.SAMN04489812_2678"/>
<organism evidence="1 2">
    <name type="scientific">Microlunatus soli</name>
    <dbReference type="NCBI Taxonomy" id="630515"/>
    <lineage>
        <taxon>Bacteria</taxon>
        <taxon>Bacillati</taxon>
        <taxon>Actinomycetota</taxon>
        <taxon>Actinomycetes</taxon>
        <taxon>Propionibacteriales</taxon>
        <taxon>Propionibacteriaceae</taxon>
        <taxon>Microlunatus</taxon>
    </lineage>
</organism>
<accession>A0A1H1U8M0</accession>
<dbReference type="InterPro" id="IPR021345">
    <property type="entry name" value="DUF2961"/>
</dbReference>
<dbReference type="Gene3D" id="2.60.120.1390">
    <property type="match status" value="1"/>
</dbReference>